<protein>
    <recommendedName>
        <fullName evidence="7">Citrate transporter-like domain-containing protein</fullName>
    </recommendedName>
</protein>
<feature type="transmembrane region" description="Helical" evidence="6">
    <location>
        <begin position="60"/>
        <end position="79"/>
    </location>
</feature>
<name>A0A917UJW6_9ACTN</name>
<proteinExistence type="predicted"/>
<feature type="transmembrane region" description="Helical" evidence="6">
    <location>
        <begin position="137"/>
        <end position="157"/>
    </location>
</feature>
<evidence type="ECO:0000256" key="1">
    <source>
        <dbReference type="ARBA" id="ARBA00004141"/>
    </source>
</evidence>
<evidence type="ECO:0000256" key="4">
    <source>
        <dbReference type="ARBA" id="ARBA00022989"/>
    </source>
</evidence>
<evidence type="ECO:0000256" key="3">
    <source>
        <dbReference type="ARBA" id="ARBA00022692"/>
    </source>
</evidence>
<keyword evidence="2" id="KW-0813">Transport</keyword>
<feature type="transmembrane region" description="Helical" evidence="6">
    <location>
        <begin position="31"/>
        <end position="53"/>
    </location>
</feature>
<evidence type="ECO:0000256" key="5">
    <source>
        <dbReference type="ARBA" id="ARBA00023136"/>
    </source>
</evidence>
<evidence type="ECO:0000256" key="2">
    <source>
        <dbReference type="ARBA" id="ARBA00022448"/>
    </source>
</evidence>
<evidence type="ECO:0000313" key="9">
    <source>
        <dbReference type="Proteomes" id="UP000625682"/>
    </source>
</evidence>
<accession>A0A917UJW6</accession>
<gene>
    <name evidence="8" type="ORF">GCM10012282_69910</name>
</gene>
<keyword evidence="3 6" id="KW-0812">Transmembrane</keyword>
<comment type="subcellular location">
    <subcellularLocation>
        <location evidence="1">Membrane</location>
        <topology evidence="1">Multi-pass membrane protein</topology>
    </subcellularLocation>
</comment>
<dbReference type="AlphaFoldDB" id="A0A917UJW6"/>
<evidence type="ECO:0000256" key="6">
    <source>
        <dbReference type="SAM" id="Phobius"/>
    </source>
</evidence>
<comment type="caution">
    <text evidence="8">The sequence shown here is derived from an EMBL/GenBank/DDBJ whole genome shotgun (WGS) entry which is preliminary data.</text>
</comment>
<evidence type="ECO:0000313" key="8">
    <source>
        <dbReference type="EMBL" id="GGJ62659.1"/>
    </source>
</evidence>
<dbReference type="EMBL" id="BMMU01000035">
    <property type="protein sequence ID" value="GGJ62659.1"/>
    <property type="molecule type" value="Genomic_DNA"/>
</dbReference>
<dbReference type="InterPro" id="IPR004680">
    <property type="entry name" value="Cit_transptr-like_dom"/>
</dbReference>
<dbReference type="GO" id="GO:0055085">
    <property type="term" value="P:transmembrane transport"/>
    <property type="evidence" value="ECO:0007669"/>
    <property type="project" value="InterPro"/>
</dbReference>
<sequence length="165" mass="17068">MPAALGFATIAVLLLLTMTRRASVLVALILLPVLAALIGGFAGDLGELILGGLSKVAPTGIMIAFAVLYFSLMVDAGLFDPLIHGLLRAAGGDPLRITVATAVLTLCVALDGDGASTFLITVSALLPVYKRLGMNPLVLSGVVCLGAGVMNMVPWVARPYAPWRR</sequence>
<feature type="domain" description="Citrate transporter-like" evidence="7">
    <location>
        <begin position="14"/>
        <end position="156"/>
    </location>
</feature>
<dbReference type="Pfam" id="PF03600">
    <property type="entry name" value="CitMHS"/>
    <property type="match status" value="1"/>
</dbReference>
<dbReference type="RefSeq" id="WP_373287331.1">
    <property type="nucleotide sequence ID" value="NZ_BAABER010000038.1"/>
</dbReference>
<evidence type="ECO:0000259" key="7">
    <source>
        <dbReference type="Pfam" id="PF03600"/>
    </source>
</evidence>
<reference evidence="8" key="1">
    <citation type="journal article" date="2014" name="Int. J. Syst. Evol. Microbiol.">
        <title>Complete genome sequence of Corynebacterium casei LMG S-19264T (=DSM 44701T), isolated from a smear-ripened cheese.</title>
        <authorList>
            <consortium name="US DOE Joint Genome Institute (JGI-PGF)"/>
            <person name="Walter F."/>
            <person name="Albersmeier A."/>
            <person name="Kalinowski J."/>
            <person name="Ruckert C."/>
        </authorList>
    </citation>
    <scope>NUCLEOTIDE SEQUENCE</scope>
    <source>
        <strain evidence="8">CGMCC 4.7272</strain>
    </source>
</reference>
<feature type="transmembrane region" description="Helical" evidence="6">
    <location>
        <begin position="99"/>
        <end position="125"/>
    </location>
</feature>
<keyword evidence="9" id="KW-1185">Reference proteome</keyword>
<dbReference type="GO" id="GO:0016020">
    <property type="term" value="C:membrane"/>
    <property type="evidence" value="ECO:0007669"/>
    <property type="project" value="UniProtKB-SubCell"/>
</dbReference>
<keyword evidence="5 6" id="KW-0472">Membrane</keyword>
<dbReference type="Proteomes" id="UP000625682">
    <property type="component" value="Unassembled WGS sequence"/>
</dbReference>
<reference evidence="8" key="2">
    <citation type="submission" date="2020-09" db="EMBL/GenBank/DDBJ databases">
        <authorList>
            <person name="Sun Q."/>
            <person name="Zhou Y."/>
        </authorList>
    </citation>
    <scope>NUCLEOTIDE SEQUENCE</scope>
    <source>
        <strain evidence="8">CGMCC 4.7272</strain>
    </source>
</reference>
<keyword evidence="4 6" id="KW-1133">Transmembrane helix</keyword>
<organism evidence="8 9">
    <name type="scientific">Streptomyces lacrimifluminis</name>
    <dbReference type="NCBI Taxonomy" id="1500077"/>
    <lineage>
        <taxon>Bacteria</taxon>
        <taxon>Bacillati</taxon>
        <taxon>Actinomycetota</taxon>
        <taxon>Actinomycetes</taxon>
        <taxon>Kitasatosporales</taxon>
        <taxon>Streptomycetaceae</taxon>
        <taxon>Streptomyces</taxon>
    </lineage>
</organism>